<dbReference type="InterPro" id="IPR045864">
    <property type="entry name" value="aa-tRNA-synth_II/BPL/LPL"/>
</dbReference>
<dbReference type="GO" id="GO:0003676">
    <property type="term" value="F:nucleic acid binding"/>
    <property type="evidence" value="ECO:0007669"/>
    <property type="project" value="InterPro"/>
</dbReference>
<dbReference type="GO" id="GO:0005737">
    <property type="term" value="C:cytoplasm"/>
    <property type="evidence" value="ECO:0007669"/>
    <property type="project" value="UniProtKB-SubCell"/>
</dbReference>
<keyword evidence="7" id="KW-0963">Cytoplasm</keyword>
<dbReference type="RefSeq" id="WP_093141542.1">
    <property type="nucleotide sequence ID" value="NZ_BMWO01000001.1"/>
</dbReference>
<keyword evidence="6 7" id="KW-0030">Aminoacyl-tRNA synthetase</keyword>
<keyword evidence="5 7" id="KW-0648">Protein biosynthesis</keyword>
<evidence type="ECO:0000256" key="2">
    <source>
        <dbReference type="ARBA" id="ARBA00022598"/>
    </source>
</evidence>
<evidence type="ECO:0000256" key="5">
    <source>
        <dbReference type="ARBA" id="ARBA00022917"/>
    </source>
</evidence>
<keyword evidence="10" id="KW-1185">Reference proteome</keyword>
<dbReference type="NCBIfam" id="NF003037">
    <property type="entry name" value="PRK03932.1"/>
    <property type="match status" value="1"/>
</dbReference>
<proteinExistence type="inferred from homology"/>
<dbReference type="AlphaFoldDB" id="A0A1G7DPQ0"/>
<evidence type="ECO:0000259" key="8">
    <source>
        <dbReference type="PROSITE" id="PS50862"/>
    </source>
</evidence>
<comment type="subcellular location">
    <subcellularLocation>
        <location evidence="7">Cytoplasm</location>
    </subcellularLocation>
</comment>
<dbReference type="Gene3D" id="3.30.930.10">
    <property type="entry name" value="Bira Bifunctional Protein, Domain 2"/>
    <property type="match status" value="1"/>
</dbReference>
<comment type="subunit">
    <text evidence="7">Homodimer.</text>
</comment>
<dbReference type="HAMAP" id="MF_00534">
    <property type="entry name" value="Asn_tRNA_synth"/>
    <property type="match status" value="1"/>
</dbReference>
<comment type="similarity">
    <text evidence="1 7">Belongs to the class-II aminoacyl-tRNA synthetase family.</text>
</comment>
<dbReference type="InterPro" id="IPR012340">
    <property type="entry name" value="NA-bd_OB-fold"/>
</dbReference>
<dbReference type="EMBL" id="FNBA01000001">
    <property type="protein sequence ID" value="SDE53494.1"/>
    <property type="molecule type" value="Genomic_DNA"/>
</dbReference>
<protein>
    <recommendedName>
        <fullName evidence="7">Asparagine--tRNA ligase</fullName>
        <ecNumber evidence="7">6.1.1.22</ecNumber>
    </recommendedName>
    <alternativeName>
        <fullName evidence="7">Asparaginyl-tRNA synthetase</fullName>
        <shortName evidence="7">AsnRS</shortName>
    </alternativeName>
</protein>
<dbReference type="CDD" id="cd04318">
    <property type="entry name" value="EcAsnRS_like_N"/>
    <property type="match status" value="1"/>
</dbReference>
<dbReference type="GO" id="GO:0005524">
    <property type="term" value="F:ATP binding"/>
    <property type="evidence" value="ECO:0007669"/>
    <property type="project" value="UniProtKB-UniRule"/>
</dbReference>
<keyword evidence="4 7" id="KW-0067">ATP-binding</keyword>
<gene>
    <name evidence="7" type="primary">asnS</name>
    <name evidence="9" type="ORF">SAMN05421855_1011105</name>
</gene>
<sequence>MQHIEIATLLKSEPSLHEVSVKGWVRSFRSNRFIALNDGSTIKNIQCVVDFEKFEEEILKKITVGAAIHVRGLLVESQGQGQAVEIQVSKVEILGEANPEEVKLTILSPKRHSIETLREQAHLRVRTNTFSAVMRTRSKLAFAVHDYFQKNGFNYMNTPVITGSDAEGAGEMFRLSSLDPKNPPLNEDGSINYKEDFFGKETNLTVSGQLEAETYAMGLGKVYTFGPTFRAENSNTSRHLAEFWMIEPEVAFNDLDANMDLAEDFIKYIITYALENCADDLEFLEERLFQDEKNKPQAERSEMKLREKLQFILDNNFKRVTYTEAIEILKRSKPNQKKKFKYIIEEWGADLQSEHERFLVEKHFKCPVILFDYPANIKAFYMRLNEDGKTVRAMDVLFPGIGEIVGGSQREERYDVLKSKMESMGIDEKELWWYLELRKFGTAVHSGFGLGFERMVQFVTGMGNIRDVIPYPRTPGNAEF</sequence>
<dbReference type="NCBIfam" id="TIGR00457">
    <property type="entry name" value="asnS"/>
    <property type="match status" value="1"/>
</dbReference>
<dbReference type="InterPro" id="IPR004365">
    <property type="entry name" value="NA-bd_OB_tRNA"/>
</dbReference>
<evidence type="ECO:0000256" key="6">
    <source>
        <dbReference type="ARBA" id="ARBA00023146"/>
    </source>
</evidence>
<dbReference type="Pfam" id="PF00152">
    <property type="entry name" value="tRNA-synt_2"/>
    <property type="match status" value="1"/>
</dbReference>
<dbReference type="InterPro" id="IPR006195">
    <property type="entry name" value="aa-tRNA-synth_II"/>
</dbReference>
<dbReference type="PROSITE" id="PS50862">
    <property type="entry name" value="AA_TRNA_LIGASE_II"/>
    <property type="match status" value="1"/>
</dbReference>
<dbReference type="Proteomes" id="UP000199321">
    <property type="component" value="Unassembled WGS sequence"/>
</dbReference>
<evidence type="ECO:0000256" key="1">
    <source>
        <dbReference type="ARBA" id="ARBA00008226"/>
    </source>
</evidence>
<dbReference type="Pfam" id="PF01336">
    <property type="entry name" value="tRNA_anti-codon"/>
    <property type="match status" value="1"/>
</dbReference>
<evidence type="ECO:0000313" key="10">
    <source>
        <dbReference type="Proteomes" id="UP000199321"/>
    </source>
</evidence>
<dbReference type="PANTHER" id="PTHR22594">
    <property type="entry name" value="ASPARTYL/LYSYL-TRNA SYNTHETASE"/>
    <property type="match status" value="1"/>
</dbReference>
<dbReference type="SUPFAM" id="SSF50249">
    <property type="entry name" value="Nucleic acid-binding proteins"/>
    <property type="match status" value="1"/>
</dbReference>
<accession>A0A1G7DPQ0</accession>
<name>A0A1G7DPQ0_9FLAO</name>
<dbReference type="OrthoDB" id="9762036at2"/>
<dbReference type="EC" id="6.1.1.22" evidence="7"/>
<dbReference type="InterPro" id="IPR004364">
    <property type="entry name" value="Aa-tRNA-synt_II"/>
</dbReference>
<dbReference type="InterPro" id="IPR004522">
    <property type="entry name" value="Asn-tRNA-ligase"/>
</dbReference>
<comment type="catalytic activity">
    <reaction evidence="7">
        <text>tRNA(Asn) + L-asparagine + ATP = L-asparaginyl-tRNA(Asn) + AMP + diphosphate + H(+)</text>
        <dbReference type="Rhea" id="RHEA:11180"/>
        <dbReference type="Rhea" id="RHEA-COMP:9659"/>
        <dbReference type="Rhea" id="RHEA-COMP:9674"/>
        <dbReference type="ChEBI" id="CHEBI:15378"/>
        <dbReference type="ChEBI" id="CHEBI:30616"/>
        <dbReference type="ChEBI" id="CHEBI:33019"/>
        <dbReference type="ChEBI" id="CHEBI:58048"/>
        <dbReference type="ChEBI" id="CHEBI:78442"/>
        <dbReference type="ChEBI" id="CHEBI:78515"/>
        <dbReference type="ChEBI" id="CHEBI:456215"/>
        <dbReference type="EC" id="6.1.1.22"/>
    </reaction>
</comment>
<evidence type="ECO:0000313" key="9">
    <source>
        <dbReference type="EMBL" id="SDE53494.1"/>
    </source>
</evidence>
<dbReference type="Gene3D" id="2.40.50.140">
    <property type="entry name" value="Nucleic acid-binding proteins"/>
    <property type="match status" value="1"/>
</dbReference>
<evidence type="ECO:0000256" key="3">
    <source>
        <dbReference type="ARBA" id="ARBA00022741"/>
    </source>
</evidence>
<evidence type="ECO:0000256" key="4">
    <source>
        <dbReference type="ARBA" id="ARBA00022840"/>
    </source>
</evidence>
<dbReference type="STRING" id="227084.SAMN05421855_1011105"/>
<evidence type="ECO:0000256" key="7">
    <source>
        <dbReference type="HAMAP-Rule" id="MF_00534"/>
    </source>
</evidence>
<feature type="domain" description="Aminoacyl-transfer RNA synthetases class-II family profile" evidence="8">
    <location>
        <begin position="134"/>
        <end position="470"/>
    </location>
</feature>
<keyword evidence="2 7" id="KW-0436">Ligase</keyword>
<dbReference type="PANTHER" id="PTHR22594:SF34">
    <property type="entry name" value="ASPARAGINE--TRNA LIGASE, MITOCHONDRIAL-RELATED"/>
    <property type="match status" value="1"/>
</dbReference>
<dbReference type="PRINTS" id="PR01042">
    <property type="entry name" value="TRNASYNTHASP"/>
</dbReference>
<dbReference type="GO" id="GO:0006421">
    <property type="term" value="P:asparaginyl-tRNA aminoacylation"/>
    <property type="evidence" value="ECO:0007669"/>
    <property type="project" value="UniProtKB-UniRule"/>
</dbReference>
<dbReference type="InterPro" id="IPR002312">
    <property type="entry name" value="Asp/Asn-tRNA-synth_IIb"/>
</dbReference>
<reference evidence="9 10" key="1">
    <citation type="submission" date="2016-10" db="EMBL/GenBank/DDBJ databases">
        <authorList>
            <person name="de Groot N.N."/>
        </authorList>
    </citation>
    <scope>NUCLEOTIDE SEQUENCE [LARGE SCALE GENOMIC DNA]</scope>
    <source>
        <strain evidence="9 10">DSM 16195</strain>
    </source>
</reference>
<dbReference type="FunFam" id="3.30.930.10:FF:000016">
    <property type="entry name" value="Asparagine--tRNA ligase"/>
    <property type="match status" value="1"/>
</dbReference>
<dbReference type="SUPFAM" id="SSF55681">
    <property type="entry name" value="Class II aaRS and biotin synthetases"/>
    <property type="match status" value="1"/>
</dbReference>
<dbReference type="GO" id="GO:0004816">
    <property type="term" value="F:asparagine-tRNA ligase activity"/>
    <property type="evidence" value="ECO:0007669"/>
    <property type="project" value="UniProtKB-UniRule"/>
</dbReference>
<keyword evidence="3 7" id="KW-0547">Nucleotide-binding</keyword>
<dbReference type="CDD" id="cd00776">
    <property type="entry name" value="AsxRS_core"/>
    <property type="match status" value="1"/>
</dbReference>
<organism evidence="9 10">
    <name type="scientific">Ulvibacter litoralis</name>
    <dbReference type="NCBI Taxonomy" id="227084"/>
    <lineage>
        <taxon>Bacteria</taxon>
        <taxon>Pseudomonadati</taxon>
        <taxon>Bacteroidota</taxon>
        <taxon>Flavobacteriia</taxon>
        <taxon>Flavobacteriales</taxon>
        <taxon>Flavobacteriaceae</taxon>
        <taxon>Ulvibacter</taxon>
    </lineage>
</organism>